<dbReference type="SUPFAM" id="SSF52540">
    <property type="entry name" value="P-loop containing nucleoside triphosphate hydrolases"/>
    <property type="match status" value="1"/>
</dbReference>
<dbReference type="GO" id="GO:0016020">
    <property type="term" value="C:membrane"/>
    <property type="evidence" value="ECO:0007669"/>
    <property type="project" value="UniProtKB-SubCell"/>
</dbReference>
<reference evidence="13" key="1">
    <citation type="submission" date="2024-07" db="EMBL/GenBank/DDBJ databases">
        <authorList>
            <person name="Kim Y.J."/>
            <person name="Jeong J.Y."/>
        </authorList>
    </citation>
    <scope>NUCLEOTIDE SEQUENCE</scope>
    <source>
        <strain evidence="13">GIHE-MW2</strain>
    </source>
</reference>
<dbReference type="Gene3D" id="3.40.50.300">
    <property type="entry name" value="P-loop containing nucleotide triphosphate hydrolases"/>
    <property type="match status" value="1"/>
</dbReference>
<dbReference type="InterPro" id="IPR050352">
    <property type="entry name" value="ABCG_transporters"/>
</dbReference>
<evidence type="ECO:0000256" key="5">
    <source>
        <dbReference type="ARBA" id="ARBA00022840"/>
    </source>
</evidence>
<feature type="domain" description="ABC transporter" evidence="12">
    <location>
        <begin position="234"/>
        <end position="470"/>
    </location>
</feature>
<dbReference type="PROSITE" id="PS50893">
    <property type="entry name" value="ABC_TRANSPORTER_2"/>
    <property type="match status" value="1"/>
</dbReference>
<dbReference type="Pfam" id="PF00498">
    <property type="entry name" value="FHA"/>
    <property type="match status" value="2"/>
</dbReference>
<dbReference type="InterPro" id="IPR027417">
    <property type="entry name" value="P-loop_NTPase"/>
</dbReference>
<dbReference type="GO" id="GO:0140359">
    <property type="term" value="F:ABC-type transporter activity"/>
    <property type="evidence" value="ECO:0007669"/>
    <property type="project" value="InterPro"/>
</dbReference>
<organism evidence="13">
    <name type="scientific">Planktothricoides raciborskii GIHE-MW2</name>
    <dbReference type="NCBI Taxonomy" id="2792601"/>
    <lineage>
        <taxon>Bacteria</taxon>
        <taxon>Bacillati</taxon>
        <taxon>Cyanobacteriota</taxon>
        <taxon>Cyanophyceae</taxon>
        <taxon>Oscillatoriophycideae</taxon>
        <taxon>Oscillatoriales</taxon>
        <taxon>Oscillatoriaceae</taxon>
        <taxon>Planktothricoides</taxon>
    </lineage>
</organism>
<dbReference type="InterPro" id="IPR008984">
    <property type="entry name" value="SMAD_FHA_dom_sf"/>
</dbReference>
<keyword evidence="7 10" id="KW-0472">Membrane</keyword>
<evidence type="ECO:0000256" key="10">
    <source>
        <dbReference type="SAM" id="Phobius"/>
    </source>
</evidence>
<feature type="region of interest" description="Disordered" evidence="9">
    <location>
        <begin position="505"/>
        <end position="527"/>
    </location>
</feature>
<evidence type="ECO:0000256" key="3">
    <source>
        <dbReference type="ARBA" id="ARBA00022692"/>
    </source>
</evidence>
<dbReference type="PROSITE" id="PS00211">
    <property type="entry name" value="ABC_TRANSPORTER_1"/>
    <property type="match status" value="1"/>
</dbReference>
<feature type="transmembrane region" description="Helical" evidence="10">
    <location>
        <begin position="701"/>
        <end position="720"/>
    </location>
</feature>
<dbReference type="PANTHER" id="PTHR48041">
    <property type="entry name" value="ABC TRANSPORTER G FAMILY MEMBER 28"/>
    <property type="match status" value="1"/>
</dbReference>
<dbReference type="PROSITE" id="PS50006">
    <property type="entry name" value="FHA_DOMAIN"/>
    <property type="match status" value="2"/>
</dbReference>
<feature type="transmembrane region" description="Helical" evidence="10">
    <location>
        <begin position="553"/>
        <end position="572"/>
    </location>
</feature>
<evidence type="ECO:0000256" key="4">
    <source>
        <dbReference type="ARBA" id="ARBA00022741"/>
    </source>
</evidence>
<dbReference type="InterPro" id="IPR003439">
    <property type="entry name" value="ABC_transporter-like_ATP-bd"/>
</dbReference>
<dbReference type="SUPFAM" id="SSF49879">
    <property type="entry name" value="SMAD/FHA domain"/>
    <property type="match status" value="2"/>
</dbReference>
<evidence type="ECO:0000256" key="2">
    <source>
        <dbReference type="ARBA" id="ARBA00022448"/>
    </source>
</evidence>
<dbReference type="PROSITE" id="PS50889">
    <property type="entry name" value="S4"/>
    <property type="match status" value="1"/>
</dbReference>
<feature type="transmembrane region" description="Helical" evidence="10">
    <location>
        <begin position="671"/>
        <end position="695"/>
    </location>
</feature>
<keyword evidence="4" id="KW-0547">Nucleotide-binding</keyword>
<dbReference type="Gene3D" id="2.60.200.20">
    <property type="match status" value="2"/>
</dbReference>
<dbReference type="SMART" id="SM00240">
    <property type="entry name" value="FHA"/>
    <property type="match status" value="2"/>
</dbReference>
<dbReference type="InterPro" id="IPR000253">
    <property type="entry name" value="FHA_dom"/>
</dbReference>
<dbReference type="CDD" id="cd00060">
    <property type="entry name" value="FHA"/>
    <property type="match status" value="2"/>
</dbReference>
<feature type="compositionally biased region" description="Low complexity" evidence="9">
    <location>
        <begin position="510"/>
        <end position="521"/>
    </location>
</feature>
<dbReference type="GO" id="GO:0016887">
    <property type="term" value="F:ATP hydrolysis activity"/>
    <property type="evidence" value="ECO:0007669"/>
    <property type="project" value="InterPro"/>
</dbReference>
<protein>
    <submittedName>
        <fullName evidence="13">ATP-binding cassette domain-containing protein</fullName>
    </submittedName>
</protein>
<dbReference type="InterPro" id="IPR013525">
    <property type="entry name" value="ABC2_TM"/>
</dbReference>
<dbReference type="RefSeq" id="WP_054465451.1">
    <property type="nucleotide sequence ID" value="NZ_CP159837.1"/>
</dbReference>
<dbReference type="SMART" id="SM00382">
    <property type="entry name" value="AAA"/>
    <property type="match status" value="1"/>
</dbReference>
<gene>
    <name evidence="13" type="ORF">ABWT76_004286</name>
</gene>
<keyword evidence="8" id="KW-0694">RNA-binding</keyword>
<evidence type="ECO:0000256" key="8">
    <source>
        <dbReference type="PROSITE-ProRule" id="PRU00182"/>
    </source>
</evidence>
<dbReference type="GO" id="GO:0005524">
    <property type="term" value="F:ATP binding"/>
    <property type="evidence" value="ECO:0007669"/>
    <property type="project" value="UniProtKB-KW"/>
</dbReference>
<keyword evidence="2" id="KW-0813">Transport</keyword>
<feature type="transmembrane region" description="Helical" evidence="10">
    <location>
        <begin position="637"/>
        <end position="659"/>
    </location>
</feature>
<name>A0AAU8JAJ6_9CYAN</name>
<comment type="subcellular location">
    <subcellularLocation>
        <location evidence="1">Membrane</location>
        <topology evidence="1">Multi-pass membrane protein</topology>
    </subcellularLocation>
</comment>
<feature type="transmembrane region" description="Helical" evidence="10">
    <location>
        <begin position="584"/>
        <end position="605"/>
    </location>
</feature>
<evidence type="ECO:0000259" key="11">
    <source>
        <dbReference type="PROSITE" id="PS50006"/>
    </source>
</evidence>
<dbReference type="FunFam" id="3.40.50.300:FF:000474">
    <property type="entry name" value="Putative ABC transporter ATP-binding subunit"/>
    <property type="match status" value="1"/>
</dbReference>
<accession>A0AAU8JAJ6</accession>
<evidence type="ECO:0000259" key="12">
    <source>
        <dbReference type="PROSITE" id="PS50893"/>
    </source>
</evidence>
<evidence type="ECO:0000256" key="9">
    <source>
        <dbReference type="SAM" id="MobiDB-lite"/>
    </source>
</evidence>
<keyword evidence="5 13" id="KW-0067">ATP-binding</keyword>
<feature type="transmembrane region" description="Helical" evidence="10">
    <location>
        <begin position="787"/>
        <end position="804"/>
    </location>
</feature>
<feature type="domain" description="FHA" evidence="11">
    <location>
        <begin position="34"/>
        <end position="92"/>
    </location>
</feature>
<sequence>MNNQIPTTVFGSRPYLTLNNQGQTIRLELTKPMHILGRPGGDADLLVPDPQQWKILSREHAVLRQVGNDYHIYDGYKNKPSTNGLFLDRTRITFTDGLALTNGMELRIGQNPKDQIILTYFNPMGNQAVVPPSQSSVDLNDPKNQPLVIGRDPVNAQLHLESPIISRRHAIIQPAGTGKYLLQDISTNGVFVNNQRVQDKADLTDGDTIKIGPYTLVLRGDRLHILDRGNQIRLDAENLLRIVYDQKEKKEIRLLDQVNLAIEPGQFVALVGGSGTGKSTLMKTLLGISPTTEGKVYLNGDDLRQNFNMYRHQIGYVPQDDIIYSQLTVTEVLTYAAKLRLPPDIDLKEVVEKTLKDIEMKNLENNLVATLSGGQRKRVSIGVELLADPKLFFLDEPTSGLDPGLDKKMMELLRKLADQGRTIILVTHATASIMMCDRIVFMGLGGRLCYFGEPKNAFQFFKITSGNFADIYNQLENEANVKKWAADFLKSPYYHQYITNYLSSQPPNTQNSSHQSSAQKSAKPKQVKASPWQQLSILTNRYLKLILRDKINLGLSLLTAPVGIGLMTLALPDKNPLIGEPEPSLAPLALKVLFVFTCAALWVGFSASLQEIVKEAAIYFRERLVNLGLGAYLGSKAIVLGLLALGQTLLITGTILLGFKSPEPELMSWSLGLAITTFLSLFTCISLGLLVSAVAKNSSQANSALPLLLLPQIIFSGVLFKMEGAAEKISWFMLSRWSVGAYGSLVNVNAMVPNAENYLDANLNPIPLPFDPTPIYDATWDNLASNWGMLLLHTGIYLGLTLWVQKRKDIC</sequence>
<evidence type="ECO:0000256" key="1">
    <source>
        <dbReference type="ARBA" id="ARBA00004141"/>
    </source>
</evidence>
<evidence type="ECO:0000256" key="7">
    <source>
        <dbReference type="ARBA" id="ARBA00023136"/>
    </source>
</evidence>
<dbReference type="Pfam" id="PF00005">
    <property type="entry name" value="ABC_tran"/>
    <property type="match status" value="1"/>
</dbReference>
<dbReference type="InterPro" id="IPR003593">
    <property type="entry name" value="AAA+_ATPase"/>
</dbReference>
<dbReference type="PANTHER" id="PTHR48041:SF139">
    <property type="entry name" value="PROTEIN SCARLET"/>
    <property type="match status" value="1"/>
</dbReference>
<evidence type="ECO:0000256" key="6">
    <source>
        <dbReference type="ARBA" id="ARBA00022989"/>
    </source>
</evidence>
<keyword evidence="3 10" id="KW-0812">Transmembrane</keyword>
<proteinExistence type="predicted"/>
<feature type="domain" description="FHA" evidence="11">
    <location>
        <begin position="147"/>
        <end position="197"/>
    </location>
</feature>
<evidence type="ECO:0000313" key="13">
    <source>
        <dbReference type="EMBL" id="XCM35595.1"/>
    </source>
</evidence>
<dbReference type="GO" id="GO:0003723">
    <property type="term" value="F:RNA binding"/>
    <property type="evidence" value="ECO:0007669"/>
    <property type="project" value="UniProtKB-KW"/>
</dbReference>
<dbReference type="InterPro" id="IPR017871">
    <property type="entry name" value="ABC_transporter-like_CS"/>
</dbReference>
<dbReference type="AlphaFoldDB" id="A0AAU8JAJ6"/>
<dbReference type="EMBL" id="CP159837">
    <property type="protein sequence ID" value="XCM35595.1"/>
    <property type="molecule type" value="Genomic_DNA"/>
</dbReference>
<dbReference type="Pfam" id="PF01061">
    <property type="entry name" value="ABC2_membrane"/>
    <property type="match status" value="1"/>
</dbReference>
<keyword evidence="6 10" id="KW-1133">Transmembrane helix</keyword>